<gene>
    <name evidence="1" type="ORF">D2V05_13815</name>
</gene>
<reference evidence="1 2" key="1">
    <citation type="submission" date="2018-08" db="EMBL/GenBank/DDBJ databases">
        <title>Proposal of Muricauda 72 sp.nov. and Muricauda NH166 sp.nov., isolated from seawater.</title>
        <authorList>
            <person name="Cheng H."/>
            <person name="Wu Y.-H."/>
            <person name="Guo L.-L."/>
            <person name="Xu X.-W."/>
        </authorList>
    </citation>
    <scope>NUCLEOTIDE SEQUENCE [LARGE SCALE GENOMIC DNA]</scope>
    <source>
        <strain evidence="1 2">72</strain>
    </source>
</reference>
<organism evidence="1 2">
    <name type="scientific">Flagellimonas pelagia</name>
    <dbReference type="NCBI Taxonomy" id="2306998"/>
    <lineage>
        <taxon>Bacteria</taxon>
        <taxon>Pseudomonadati</taxon>
        <taxon>Bacteroidota</taxon>
        <taxon>Flavobacteriia</taxon>
        <taxon>Flavobacteriales</taxon>
        <taxon>Flavobacteriaceae</taxon>
        <taxon>Flagellimonas</taxon>
    </lineage>
</organism>
<dbReference type="EMBL" id="QXFI01000032">
    <property type="protein sequence ID" value="RIV43253.1"/>
    <property type="molecule type" value="Genomic_DNA"/>
</dbReference>
<dbReference type="Proteomes" id="UP000266691">
    <property type="component" value="Unassembled WGS sequence"/>
</dbReference>
<accession>A0A3A1NHH6</accession>
<evidence type="ECO:0000313" key="2">
    <source>
        <dbReference type="Proteomes" id="UP000266691"/>
    </source>
</evidence>
<sequence length="59" mass="6635">MTSFLGSQLARAHDCVAIRHFFSRVGIPLDNNLLGAGDFLSLWNKKVKVTPELMNEFNN</sequence>
<proteinExistence type="predicted"/>
<evidence type="ECO:0000313" key="1">
    <source>
        <dbReference type="EMBL" id="RIV43253.1"/>
    </source>
</evidence>
<comment type="caution">
    <text evidence="1">The sequence shown here is derived from an EMBL/GenBank/DDBJ whole genome shotgun (WGS) entry which is preliminary data.</text>
</comment>
<dbReference type="AlphaFoldDB" id="A0A3A1NHH6"/>
<protein>
    <submittedName>
        <fullName evidence="1">Uncharacterized protein</fullName>
    </submittedName>
</protein>
<name>A0A3A1NHH6_9FLAO</name>